<feature type="region of interest" description="Disordered" evidence="1">
    <location>
        <begin position="594"/>
        <end position="614"/>
    </location>
</feature>
<keyword evidence="2" id="KW-0472">Membrane</keyword>
<name>W9YNH4_9EURO</name>
<keyword evidence="2" id="KW-0812">Transmembrane</keyword>
<dbReference type="Proteomes" id="UP000019484">
    <property type="component" value="Unassembled WGS sequence"/>
</dbReference>
<feature type="compositionally biased region" description="Basic residues" evidence="1">
    <location>
        <begin position="603"/>
        <end position="614"/>
    </location>
</feature>
<dbReference type="GeneID" id="19157396"/>
<keyword evidence="2" id="KW-1133">Transmembrane helix</keyword>
<feature type="transmembrane region" description="Helical" evidence="2">
    <location>
        <begin position="504"/>
        <end position="524"/>
    </location>
</feature>
<dbReference type="EMBL" id="AMWN01000002">
    <property type="protein sequence ID" value="EXJ94103.1"/>
    <property type="molecule type" value="Genomic_DNA"/>
</dbReference>
<organism evidence="3 4">
    <name type="scientific">Capronia coronata CBS 617.96</name>
    <dbReference type="NCBI Taxonomy" id="1182541"/>
    <lineage>
        <taxon>Eukaryota</taxon>
        <taxon>Fungi</taxon>
        <taxon>Dikarya</taxon>
        <taxon>Ascomycota</taxon>
        <taxon>Pezizomycotina</taxon>
        <taxon>Eurotiomycetes</taxon>
        <taxon>Chaetothyriomycetidae</taxon>
        <taxon>Chaetothyriales</taxon>
        <taxon>Herpotrichiellaceae</taxon>
        <taxon>Capronia</taxon>
    </lineage>
</organism>
<dbReference type="HOGENOM" id="CLU_021383_0_0_1"/>
<keyword evidence="4" id="KW-1185">Reference proteome</keyword>
<comment type="caution">
    <text evidence="3">The sequence shown here is derived from an EMBL/GenBank/DDBJ whole genome shotgun (WGS) entry which is preliminary data.</text>
</comment>
<dbReference type="Gene3D" id="1.20.58.340">
    <property type="entry name" value="Magnesium transport protein CorA, transmembrane region"/>
    <property type="match status" value="1"/>
</dbReference>
<dbReference type="RefSeq" id="XP_007721597.1">
    <property type="nucleotide sequence ID" value="XM_007723407.1"/>
</dbReference>
<accession>W9YNH4</accession>
<dbReference type="AlphaFoldDB" id="W9YNH4"/>
<protein>
    <submittedName>
        <fullName evidence="3">Uncharacterized protein</fullName>
    </submittedName>
</protein>
<dbReference type="eggNOG" id="ENOG502RJ1D">
    <property type="taxonomic scope" value="Eukaryota"/>
</dbReference>
<feature type="transmembrane region" description="Helical" evidence="2">
    <location>
        <begin position="536"/>
        <end position="557"/>
    </location>
</feature>
<proteinExistence type="predicted"/>
<evidence type="ECO:0000313" key="4">
    <source>
        <dbReference type="Proteomes" id="UP000019484"/>
    </source>
</evidence>
<gene>
    <name evidence="3" type="ORF">A1O1_02496</name>
</gene>
<sequence>MEVKPENPDGPYLSRVKRLQHAYPGLNQLLNKISNKADQGRLVVDSAYKERYGRPPGRCAVLEFTDDGVKHEEFNTADGLRLHLETIKAQPTKNSACRLYVLEDLEPGFVETLGEHVGVDPHVFAEQMNTWNFTDVKSVGHRALPSMMQPGKAFTLRYYEFRGLDQSTKDDISSLGNQMSFAVNRRWYEPWMTIDGPSLPNDDPLAFLRRCASFWTSQSRSSKASDGWNAVMLVDPALDTFKAPSGRDFYIFKGEEFQNRNELWYARDAGRFFRLVKFPHSSEPYHKGCPTIYPLSFCSSQRAATADLIANTGPRSVTSPFDETIFYWTNLADKQEIRAAKKDSVNTAQHLLKFVAYYWIHTLEVVSHTLAQSEYFSDDNPATKPEHMSTHEWKHEFYKVVKTSHKINYFRRQMIYFENAMTLNLERLGISLDGGGGGGDFQSGAAATVVPMAQALSDAQKDFKTLASRLRPLLSRADNLSTVANDIASLRAAFQAIEDSATGLSLSILATVIFPFTLVASMFSMADNFLPGKRSFWVFFAVSIPLTIVISLVLVVARRWGSWRDSLVKAIQARTTGRNGRASGPGVKIPAEVVNGNPGPWKGRGRGRGRWGTG</sequence>
<dbReference type="OrthoDB" id="3231000at2759"/>
<evidence type="ECO:0000313" key="3">
    <source>
        <dbReference type="EMBL" id="EXJ94103.1"/>
    </source>
</evidence>
<evidence type="ECO:0000256" key="2">
    <source>
        <dbReference type="SAM" id="Phobius"/>
    </source>
</evidence>
<dbReference type="STRING" id="1182541.W9YNH4"/>
<evidence type="ECO:0000256" key="1">
    <source>
        <dbReference type="SAM" id="MobiDB-lite"/>
    </source>
</evidence>
<reference evidence="3 4" key="1">
    <citation type="submission" date="2013-03" db="EMBL/GenBank/DDBJ databases">
        <title>The Genome Sequence of Capronia coronata CBS 617.96.</title>
        <authorList>
            <consortium name="The Broad Institute Genomics Platform"/>
            <person name="Cuomo C."/>
            <person name="de Hoog S."/>
            <person name="Gorbushina A."/>
            <person name="Walker B."/>
            <person name="Young S.K."/>
            <person name="Zeng Q."/>
            <person name="Gargeya S."/>
            <person name="Fitzgerald M."/>
            <person name="Haas B."/>
            <person name="Abouelleil A."/>
            <person name="Allen A.W."/>
            <person name="Alvarado L."/>
            <person name="Arachchi H.M."/>
            <person name="Berlin A.M."/>
            <person name="Chapman S.B."/>
            <person name="Gainer-Dewar J."/>
            <person name="Goldberg J."/>
            <person name="Griggs A."/>
            <person name="Gujja S."/>
            <person name="Hansen M."/>
            <person name="Howarth C."/>
            <person name="Imamovic A."/>
            <person name="Ireland A."/>
            <person name="Larimer J."/>
            <person name="McCowan C."/>
            <person name="Murphy C."/>
            <person name="Pearson M."/>
            <person name="Poon T.W."/>
            <person name="Priest M."/>
            <person name="Roberts A."/>
            <person name="Saif S."/>
            <person name="Shea T."/>
            <person name="Sisk P."/>
            <person name="Sykes S."/>
            <person name="Wortman J."/>
            <person name="Nusbaum C."/>
            <person name="Birren B."/>
        </authorList>
    </citation>
    <scope>NUCLEOTIDE SEQUENCE [LARGE SCALE GENOMIC DNA]</scope>
    <source>
        <strain evidence="3 4">CBS 617.96</strain>
    </source>
</reference>